<feature type="transmembrane region" description="Helical" evidence="1">
    <location>
        <begin position="39"/>
        <end position="57"/>
    </location>
</feature>
<accession>A0A164RYA5</accession>
<evidence type="ECO:0000256" key="1">
    <source>
        <dbReference type="SAM" id="Phobius"/>
    </source>
</evidence>
<feature type="transmembrane region" description="Helical" evidence="1">
    <location>
        <begin position="174"/>
        <end position="194"/>
    </location>
</feature>
<evidence type="ECO:0000313" key="2">
    <source>
        <dbReference type="EMBL" id="KZS09056.1"/>
    </source>
</evidence>
<feature type="transmembrane region" description="Helical" evidence="1">
    <location>
        <begin position="109"/>
        <end position="130"/>
    </location>
</feature>
<sequence>MELSTFFVKLSDSSETFNNSKIENIAFKKMPVFPSKSTAISDLVLACSCVWSLYSIYGGMPSIGLKPRDGGMASNNLASVWFALTLAASLLGAFRFLKRQFFDRLAPIHDLLSWLVLVIGLPCLASQFYMNAGLSVLGNLHLLLMLPPILSWLGKDHLLGTFISRAETNKVTGYLALASMFSMTGCAVYSRNYYQLLACLLMFSSSRAFDITEKRRLGLPPVDWLHYGLAASNFLLVAGLCRTDLPGMDKLRHWTGNAMSSMFS</sequence>
<keyword evidence="1" id="KW-0812">Transmembrane</keyword>
<keyword evidence="3" id="KW-1185">Reference proteome</keyword>
<protein>
    <submittedName>
        <fullName evidence="2">Uncharacterized protein</fullName>
    </submittedName>
</protein>
<comment type="caution">
    <text evidence="2">The sequence shown here is derived from an EMBL/GenBank/DDBJ whole genome shotgun (WGS) entry which is preliminary data.</text>
</comment>
<feature type="transmembrane region" description="Helical" evidence="1">
    <location>
        <begin position="77"/>
        <end position="97"/>
    </location>
</feature>
<organism evidence="2 3">
    <name type="scientific">Daphnia magna</name>
    <dbReference type="NCBI Taxonomy" id="35525"/>
    <lineage>
        <taxon>Eukaryota</taxon>
        <taxon>Metazoa</taxon>
        <taxon>Ecdysozoa</taxon>
        <taxon>Arthropoda</taxon>
        <taxon>Crustacea</taxon>
        <taxon>Branchiopoda</taxon>
        <taxon>Diplostraca</taxon>
        <taxon>Cladocera</taxon>
        <taxon>Anomopoda</taxon>
        <taxon>Daphniidae</taxon>
        <taxon>Daphnia</taxon>
    </lineage>
</organism>
<reference evidence="2 3" key="1">
    <citation type="submission" date="2016-03" db="EMBL/GenBank/DDBJ databases">
        <title>EvidentialGene: Evidence-directed Construction of Genes on Genomes.</title>
        <authorList>
            <person name="Gilbert D.G."/>
            <person name="Choi J.-H."/>
            <person name="Mockaitis K."/>
            <person name="Colbourne J."/>
            <person name="Pfrender M."/>
        </authorList>
    </citation>
    <scope>NUCLEOTIDE SEQUENCE [LARGE SCALE GENOMIC DNA]</scope>
    <source>
        <strain evidence="2 3">Xinb3</strain>
        <tissue evidence="2">Complete organism</tissue>
    </source>
</reference>
<keyword evidence="1" id="KW-0472">Membrane</keyword>
<gene>
    <name evidence="2" type="ORF">APZ42_026788</name>
</gene>
<name>A0A164RYA5_9CRUS</name>
<keyword evidence="1" id="KW-1133">Transmembrane helix</keyword>
<evidence type="ECO:0000313" key="3">
    <source>
        <dbReference type="Proteomes" id="UP000076858"/>
    </source>
</evidence>
<dbReference type="Proteomes" id="UP000076858">
    <property type="component" value="Unassembled WGS sequence"/>
</dbReference>
<dbReference type="EMBL" id="LRGB01002121">
    <property type="protein sequence ID" value="KZS09056.1"/>
    <property type="molecule type" value="Genomic_DNA"/>
</dbReference>
<dbReference type="OrthoDB" id="6342874at2759"/>
<proteinExistence type="predicted"/>
<dbReference type="AlphaFoldDB" id="A0A164RYA5"/>